<dbReference type="Gene3D" id="3.90.226.10">
    <property type="entry name" value="2-enoyl-CoA Hydratase, Chain A, domain 1"/>
    <property type="match status" value="1"/>
</dbReference>
<dbReference type="PANTHER" id="PTHR11941:SF54">
    <property type="entry name" value="ENOYL-COA HYDRATASE, MITOCHONDRIAL"/>
    <property type="match status" value="1"/>
</dbReference>
<dbReference type="RefSeq" id="WP_040382778.1">
    <property type="nucleotide sequence ID" value="NZ_JBBMFM010000185.1"/>
</dbReference>
<organism evidence="1 2">
    <name type="scientific">Enterocloster hominis</name>
    <name type="common">ex Hitch et al. 2024</name>
    <dbReference type="NCBI Taxonomy" id="1917870"/>
    <lineage>
        <taxon>Bacteria</taxon>
        <taxon>Bacillati</taxon>
        <taxon>Bacillota</taxon>
        <taxon>Clostridia</taxon>
        <taxon>Lachnospirales</taxon>
        <taxon>Lachnospiraceae</taxon>
        <taxon>Enterocloster</taxon>
    </lineage>
</organism>
<evidence type="ECO:0000313" key="1">
    <source>
        <dbReference type="EMBL" id="MEQ2428492.1"/>
    </source>
</evidence>
<dbReference type="InterPro" id="IPR029045">
    <property type="entry name" value="ClpP/crotonase-like_dom_sf"/>
</dbReference>
<dbReference type="PANTHER" id="PTHR11941">
    <property type="entry name" value="ENOYL-COA HYDRATASE-RELATED"/>
    <property type="match status" value="1"/>
</dbReference>
<dbReference type="Proteomes" id="UP001454086">
    <property type="component" value="Unassembled WGS sequence"/>
</dbReference>
<evidence type="ECO:0000313" key="2">
    <source>
        <dbReference type="Proteomes" id="UP001454086"/>
    </source>
</evidence>
<dbReference type="CDD" id="cd06558">
    <property type="entry name" value="crotonase-like"/>
    <property type="match status" value="1"/>
</dbReference>
<protein>
    <submittedName>
        <fullName evidence="1">Enoyl-CoA hydratase/isomerase family protein</fullName>
    </submittedName>
</protein>
<proteinExistence type="predicted"/>
<comment type="caution">
    <text evidence="1">The sequence shown here is derived from an EMBL/GenBank/DDBJ whole genome shotgun (WGS) entry which is preliminary data.</text>
</comment>
<accession>A0ABV1DDN7</accession>
<sequence length="248" mass="27524">MNIEFNLEVQEHVGILHFQRGKVNPMDRDAKFAFGEMIDQVNENREIHVLILHSTAKGFTAGSDVNGFGDFSHENMARYLEGDCRIMDSVKNCRVPVIMALNRFSVGLGVGLAYACDLIIAEEGSILKFPEILVGSIGGADFLDLLLPDKMGRYMAYTGAAVPVEDLVPCGVIHKVVPKERLLEECVALGKTIAANHPRAVELMKEILNKVQEPTIPIGIRRKLGIFAQHEMLDQPDRLDLIKGFLEK</sequence>
<name>A0ABV1DDN7_9FIRM</name>
<gene>
    <name evidence="1" type="ORF">WMQ36_26385</name>
</gene>
<dbReference type="EMBL" id="JBBMFM010000185">
    <property type="protein sequence ID" value="MEQ2428492.1"/>
    <property type="molecule type" value="Genomic_DNA"/>
</dbReference>
<dbReference type="InterPro" id="IPR001753">
    <property type="entry name" value="Enoyl-CoA_hydra/iso"/>
</dbReference>
<reference evidence="1 2" key="1">
    <citation type="submission" date="2024-03" db="EMBL/GenBank/DDBJ databases">
        <title>Human intestinal bacterial collection.</title>
        <authorList>
            <person name="Pauvert C."/>
            <person name="Hitch T.C.A."/>
            <person name="Clavel T."/>
        </authorList>
    </citation>
    <scope>NUCLEOTIDE SEQUENCE [LARGE SCALE GENOMIC DNA]</scope>
    <source>
        <strain evidence="1 2">CLA-SR-H021</strain>
    </source>
</reference>
<dbReference type="SUPFAM" id="SSF52096">
    <property type="entry name" value="ClpP/crotonase"/>
    <property type="match status" value="1"/>
</dbReference>
<keyword evidence="2" id="KW-1185">Reference proteome</keyword>
<dbReference type="Pfam" id="PF00378">
    <property type="entry name" value="ECH_1"/>
    <property type="match status" value="1"/>
</dbReference>